<dbReference type="Proteomes" id="UP000007394">
    <property type="component" value="Chromosome"/>
</dbReference>
<dbReference type="InterPro" id="IPR029063">
    <property type="entry name" value="SAM-dependent_MTases_sf"/>
</dbReference>
<feature type="domain" description="DNA methylase N-4/N-6" evidence="4">
    <location>
        <begin position="62"/>
        <end position="283"/>
    </location>
</feature>
<accession>I0AKK9</accession>
<evidence type="ECO:0000313" key="6">
    <source>
        <dbReference type="Proteomes" id="UP000007394"/>
    </source>
</evidence>
<keyword evidence="1 5" id="KW-0489">Methyltransferase</keyword>
<dbReference type="AlphaFoldDB" id="I0AKK9"/>
<dbReference type="RefSeq" id="WP_014560667.1">
    <property type="nucleotide sequence ID" value="NC_017464.1"/>
</dbReference>
<dbReference type="Gene3D" id="3.40.50.150">
    <property type="entry name" value="Vaccinia Virus protein VP39"/>
    <property type="match status" value="1"/>
</dbReference>
<dbReference type="REBASE" id="46802">
    <property type="entry name" value="M.Ial16511ORF1809P"/>
</dbReference>
<dbReference type="OrthoDB" id="1273118at2"/>
<dbReference type="Pfam" id="PF01555">
    <property type="entry name" value="N6_N4_Mtase"/>
    <property type="match status" value="1"/>
</dbReference>
<dbReference type="EC" id="2.1.1.-" evidence="3"/>
<dbReference type="KEGG" id="ial:IALB_1809"/>
<evidence type="ECO:0000256" key="2">
    <source>
        <dbReference type="ARBA" id="ARBA00022679"/>
    </source>
</evidence>
<comment type="similarity">
    <text evidence="3">Belongs to the N(4)/N(6)-methyltransferase family.</text>
</comment>
<sequence length="326" mass="38196">MLKHPLPRLDKDDELKNLLLPYCRFSVGTIWIDKLSGHKIACGDATNINFVQSLFENKKASLAIHDPPYNFIAFKKSEVQQFIEWSKKWIEITYEYLKANSSLYIWLGADQKNNFQPLSSFIEMMSSTKFKSRSFITMRNQRGFGTQKNWMAIRQELLFYKKGNPYFNVEAEYTDIPKVLKGYYKSVSGKLTENLERSKSENIRAGNVWIDIQQVFYRMGENVNGCYAQKPLKAIERIIQASSKKNDIVFDCFAHSGTTLIASEKLKRKCFTIDIEPVFCEISLRRLEKFRYEGKTGWQNSNPFANEIQNDKKLKTYLNKKYKLEY</sequence>
<dbReference type="SUPFAM" id="SSF53335">
    <property type="entry name" value="S-adenosyl-L-methionine-dependent methyltransferases"/>
    <property type="match status" value="1"/>
</dbReference>
<protein>
    <recommendedName>
        <fullName evidence="3">Methyltransferase</fullName>
        <ecNumber evidence="3">2.1.1.-</ecNumber>
    </recommendedName>
</protein>
<dbReference type="EMBL" id="CP003418">
    <property type="protein sequence ID" value="AFH49516.1"/>
    <property type="molecule type" value="Genomic_DNA"/>
</dbReference>
<evidence type="ECO:0000256" key="1">
    <source>
        <dbReference type="ARBA" id="ARBA00022603"/>
    </source>
</evidence>
<proteinExistence type="inferred from homology"/>
<dbReference type="HOGENOM" id="CLU_885399_0_0_10"/>
<dbReference type="PRINTS" id="PR00508">
    <property type="entry name" value="S21N4MTFRASE"/>
</dbReference>
<keyword evidence="2" id="KW-0808">Transferase</keyword>
<reference evidence="5 6" key="1">
    <citation type="journal article" date="2012" name="Front. Microbiol.">
        <title>Complete genome of Ignavibacterium album, a metabolically versatile, flagellated, facultative anaerobe from the phylum Chlorobi.</title>
        <authorList>
            <person name="Liu Z."/>
            <person name="Frigaard N.-U."/>
            <person name="Vogl K."/>
            <person name="Iino T."/>
            <person name="Ohkuma M."/>
            <person name="Overmann J."/>
            <person name="Bryant D.A."/>
        </authorList>
    </citation>
    <scope>NUCLEOTIDE SEQUENCE [LARGE SCALE GENOMIC DNA]</scope>
    <source>
        <strain evidence="6">DSM 19864 / JCM 16511 / NBRC 101810 / Mat9-16</strain>
    </source>
</reference>
<gene>
    <name evidence="5" type="ordered locus">IALB_1809</name>
</gene>
<dbReference type="eggNOG" id="COG0863">
    <property type="taxonomic scope" value="Bacteria"/>
</dbReference>
<dbReference type="GO" id="GO:0032259">
    <property type="term" value="P:methylation"/>
    <property type="evidence" value="ECO:0007669"/>
    <property type="project" value="UniProtKB-KW"/>
</dbReference>
<name>I0AKK9_IGNAJ</name>
<dbReference type="GO" id="GO:0003677">
    <property type="term" value="F:DNA binding"/>
    <property type="evidence" value="ECO:0007669"/>
    <property type="project" value="InterPro"/>
</dbReference>
<organism evidence="5 6">
    <name type="scientific">Ignavibacterium album (strain DSM 19864 / JCM 16511 / NBRC 101810 / Mat9-16)</name>
    <dbReference type="NCBI Taxonomy" id="945713"/>
    <lineage>
        <taxon>Bacteria</taxon>
        <taxon>Pseudomonadati</taxon>
        <taxon>Ignavibacteriota</taxon>
        <taxon>Ignavibacteria</taxon>
        <taxon>Ignavibacteriales</taxon>
        <taxon>Ignavibacteriaceae</taxon>
        <taxon>Ignavibacterium</taxon>
    </lineage>
</organism>
<dbReference type="GO" id="GO:0008170">
    <property type="term" value="F:N-methyltransferase activity"/>
    <property type="evidence" value="ECO:0007669"/>
    <property type="project" value="InterPro"/>
</dbReference>
<evidence type="ECO:0000259" key="4">
    <source>
        <dbReference type="Pfam" id="PF01555"/>
    </source>
</evidence>
<dbReference type="STRING" id="945713.IALB_1809"/>
<evidence type="ECO:0000256" key="3">
    <source>
        <dbReference type="RuleBase" id="RU362026"/>
    </source>
</evidence>
<dbReference type="InterPro" id="IPR001091">
    <property type="entry name" value="RM_Methyltransferase"/>
</dbReference>
<keyword evidence="6" id="KW-1185">Reference proteome</keyword>
<dbReference type="InterPro" id="IPR002941">
    <property type="entry name" value="DNA_methylase_N4/N6"/>
</dbReference>
<evidence type="ECO:0000313" key="5">
    <source>
        <dbReference type="EMBL" id="AFH49516.1"/>
    </source>
</evidence>